<evidence type="ECO:0000256" key="3">
    <source>
        <dbReference type="ARBA" id="ARBA00022692"/>
    </source>
</evidence>
<keyword evidence="4 6" id="KW-1133">Transmembrane helix</keyword>
<evidence type="ECO:0000256" key="5">
    <source>
        <dbReference type="ARBA" id="ARBA00023136"/>
    </source>
</evidence>
<gene>
    <name evidence="8" type="ORF">PFR_JS10_1122</name>
</gene>
<dbReference type="InterPro" id="IPR051211">
    <property type="entry name" value="PG_lysyltransferase"/>
</dbReference>
<feature type="transmembrane region" description="Helical" evidence="6">
    <location>
        <begin position="116"/>
        <end position="135"/>
    </location>
</feature>
<evidence type="ECO:0000256" key="4">
    <source>
        <dbReference type="ARBA" id="ARBA00022989"/>
    </source>
</evidence>
<name>A0A2C7AJY5_9ACTN</name>
<dbReference type="GO" id="GO:0055091">
    <property type="term" value="P:phospholipid homeostasis"/>
    <property type="evidence" value="ECO:0007669"/>
    <property type="project" value="TreeGrafter"/>
</dbReference>
<feature type="transmembrane region" description="Helical" evidence="6">
    <location>
        <begin position="265"/>
        <end position="286"/>
    </location>
</feature>
<comment type="subcellular location">
    <subcellularLocation>
        <location evidence="1">Cell membrane</location>
        <topology evidence="1">Multi-pass membrane protein</topology>
    </subcellularLocation>
</comment>
<feature type="transmembrane region" description="Helical" evidence="6">
    <location>
        <begin position="293"/>
        <end position="313"/>
    </location>
</feature>
<protein>
    <recommendedName>
        <fullName evidence="7">Phosphatidylglycerol lysyltransferase C-terminal domain-containing protein</fullName>
    </recommendedName>
</protein>
<accession>A0A2C7AJY5</accession>
<evidence type="ECO:0000313" key="8">
    <source>
        <dbReference type="EMBL" id="SBN38765.1"/>
    </source>
</evidence>
<feature type="transmembrane region" description="Helical" evidence="6">
    <location>
        <begin position="333"/>
        <end position="355"/>
    </location>
</feature>
<reference evidence="8" key="1">
    <citation type="submission" date="2016-05" db="EMBL/GenBank/DDBJ databases">
        <authorList>
            <person name="Lavstsen T."/>
            <person name="Jespersen J.S."/>
        </authorList>
    </citation>
    <scope>NUCLEOTIDE SEQUENCE</scope>
    <source>
        <strain evidence="8">PFRJS10</strain>
    </source>
</reference>
<dbReference type="GO" id="GO:0005886">
    <property type="term" value="C:plasma membrane"/>
    <property type="evidence" value="ECO:0007669"/>
    <property type="project" value="UniProtKB-SubCell"/>
</dbReference>
<keyword evidence="3 6" id="KW-0812">Transmembrane</keyword>
<dbReference type="PANTHER" id="PTHR34697:SF2">
    <property type="entry name" value="PHOSPHATIDYLGLYCEROL LYSYLTRANSFERASE"/>
    <property type="match status" value="1"/>
</dbReference>
<dbReference type="GO" id="GO:0016755">
    <property type="term" value="F:aminoacyltransferase activity"/>
    <property type="evidence" value="ECO:0007669"/>
    <property type="project" value="TreeGrafter"/>
</dbReference>
<evidence type="ECO:0000256" key="2">
    <source>
        <dbReference type="ARBA" id="ARBA00022475"/>
    </source>
</evidence>
<feature type="transmembrane region" description="Helical" evidence="6">
    <location>
        <begin position="53"/>
        <end position="71"/>
    </location>
</feature>
<organism evidence="8">
    <name type="scientific">Propionibacterium freudenreichii</name>
    <dbReference type="NCBI Taxonomy" id="1744"/>
    <lineage>
        <taxon>Bacteria</taxon>
        <taxon>Bacillati</taxon>
        <taxon>Actinomycetota</taxon>
        <taxon>Actinomycetes</taxon>
        <taxon>Propionibacteriales</taxon>
        <taxon>Propionibacteriaceae</taxon>
        <taxon>Propionibacterium</taxon>
    </lineage>
</organism>
<evidence type="ECO:0000259" key="7">
    <source>
        <dbReference type="Pfam" id="PF09924"/>
    </source>
</evidence>
<proteinExistence type="predicted"/>
<dbReference type="InterPro" id="IPR024320">
    <property type="entry name" value="LPG_synthase_C"/>
</dbReference>
<evidence type="ECO:0000256" key="6">
    <source>
        <dbReference type="SAM" id="Phobius"/>
    </source>
</evidence>
<feature type="transmembrane region" description="Helical" evidence="6">
    <location>
        <begin position="164"/>
        <end position="185"/>
    </location>
</feature>
<feature type="domain" description="Phosphatidylglycerol lysyltransferase C-terminal" evidence="7">
    <location>
        <begin position="476"/>
        <end position="780"/>
    </location>
</feature>
<keyword evidence="5 6" id="KW-0472">Membrane</keyword>
<dbReference type="EMBL" id="LT576035">
    <property type="protein sequence ID" value="SBN38765.1"/>
    <property type="molecule type" value="Genomic_DNA"/>
</dbReference>
<feature type="transmembrane region" description="Helical" evidence="6">
    <location>
        <begin position="80"/>
        <end position="104"/>
    </location>
</feature>
<dbReference type="AlphaFoldDB" id="A0A2C7AJY5"/>
<dbReference type="Pfam" id="PF09924">
    <property type="entry name" value="LPG_synthase_C"/>
    <property type="match status" value="1"/>
</dbReference>
<sequence>MVLAVLGVATIAWQLSPAGEWLRHRVRTGGGTAHIGGASNVARGLVMLVDPGSIGATVALLVLMVSVFPYIERRLGAWRFVAALVCCHVVATGLTLGFASLIASQWPRWSDALVNGWSNGAIPALLGVAMAASGGFNHLWRVRTRWIGLAITLTLGFYDASTFAAMTLGSMVAGLVIGAFWWRGAERFDLWPRFRERRVLVSLVIACASLGPLLAAWSTRAAGPLEEIAGYVRTGQFESREAHAICRLASSHACTLAHLHQNLGWPVLLMSVLPAVIMLVLCLGLVRARRSAWFCALLVEAAMAATTVTATVVRAKAELAWRQTHASTGFIFFVRMVMAFLPAAIPVGVVVLLLLTVRLFPVRLPRRVAVGQLVRYVALFGVATIVYVVVGMLLAAQWSPQASVVALLHDVVTRVFGLEVLLSLGSTLSPASTATQSLAYLTGPLVMFVALVLMARNMQVDPRELAGADAKRLRGLITRYGGGIFAWMTQWTGVRHWYDPALEGVVGYRLAHGVAVTLGEPIGQDPMATALSFARRSDEGGLTYCFYSVGADFARQARGFGWRALQIAEESRIELGEVAFKGKRFQDLRTAMNRAKREDISIVWTRLAQCSPERRREIREVVEGWQRQQTLPPLGFTLGGFAEMEDPEVRCELAVDESGHVHGVASWLPLYRDEKVIGWLLDVMRRREGATGVFHSTIELLISKAILQFQDEGFEVVSLSGSPLAMEPRDQPPVTDAVSGTLYQGLGSVSGLLERYYGFTSLHHFKAKFGPEFHPLYLVYQDPTDLPKIGRALTTAYVTTEPTVRISRIIKYFRGRRGSTDENGSDT</sequence>
<feature type="transmembrane region" description="Helical" evidence="6">
    <location>
        <begin position="376"/>
        <end position="398"/>
    </location>
</feature>
<evidence type="ECO:0000256" key="1">
    <source>
        <dbReference type="ARBA" id="ARBA00004651"/>
    </source>
</evidence>
<dbReference type="PANTHER" id="PTHR34697">
    <property type="entry name" value="PHOSPHATIDYLGLYCEROL LYSYLTRANSFERASE"/>
    <property type="match status" value="1"/>
</dbReference>
<keyword evidence="2" id="KW-1003">Cell membrane</keyword>
<feature type="transmembrane region" description="Helical" evidence="6">
    <location>
        <begin position="437"/>
        <end position="455"/>
    </location>
</feature>